<evidence type="ECO:0000313" key="2">
    <source>
        <dbReference type="EMBL" id="CAH3147230.1"/>
    </source>
</evidence>
<evidence type="ECO:0000313" key="3">
    <source>
        <dbReference type="Proteomes" id="UP001159427"/>
    </source>
</evidence>
<comment type="caution">
    <text evidence="2">The sequence shown here is derived from an EMBL/GenBank/DDBJ whole genome shotgun (WGS) entry which is preliminary data.</text>
</comment>
<reference evidence="2 3" key="1">
    <citation type="submission" date="2022-05" db="EMBL/GenBank/DDBJ databases">
        <authorList>
            <consortium name="Genoscope - CEA"/>
            <person name="William W."/>
        </authorList>
    </citation>
    <scope>NUCLEOTIDE SEQUENCE [LARGE SCALE GENOMIC DNA]</scope>
</reference>
<keyword evidence="1" id="KW-1133">Transmembrane helix</keyword>
<sequence>FDNEFFVGASCSGMSQTLDEGCTISDDCSTITCKMNFVEKPITFKLKINKCDEPVTVTASMNVPDLRVTWSHTYTSDDIIEVPGFTLSLPSIFSAGVYVQVQLKDNGDRLHLKASTSCKATCNVKLLAGGKVLGKGVYPVKVTVMEGDLPISTNDCGMFKWWYDLSDATKAAVIGGPLLVICILVIYCCCCRSRPANQGAVLVTPAVGPTAVMATSTNTTAHMRPLVNVA</sequence>
<organism evidence="2 3">
    <name type="scientific">Porites evermanni</name>
    <dbReference type="NCBI Taxonomy" id="104178"/>
    <lineage>
        <taxon>Eukaryota</taxon>
        <taxon>Metazoa</taxon>
        <taxon>Cnidaria</taxon>
        <taxon>Anthozoa</taxon>
        <taxon>Hexacorallia</taxon>
        <taxon>Scleractinia</taxon>
        <taxon>Fungiina</taxon>
        <taxon>Poritidae</taxon>
        <taxon>Porites</taxon>
    </lineage>
</organism>
<gene>
    <name evidence="2" type="ORF">PEVE_00044198</name>
</gene>
<dbReference type="EMBL" id="CALNXI010000926">
    <property type="protein sequence ID" value="CAH3147230.1"/>
    <property type="molecule type" value="Genomic_DNA"/>
</dbReference>
<name>A0ABN8PP56_9CNID</name>
<accession>A0ABN8PP56</accession>
<keyword evidence="3" id="KW-1185">Reference proteome</keyword>
<dbReference type="Proteomes" id="UP001159427">
    <property type="component" value="Unassembled WGS sequence"/>
</dbReference>
<keyword evidence="1" id="KW-0812">Transmembrane</keyword>
<keyword evidence="1" id="KW-0472">Membrane</keyword>
<protein>
    <submittedName>
        <fullName evidence="2">Uncharacterized protein</fullName>
    </submittedName>
</protein>
<proteinExistence type="predicted"/>
<feature type="transmembrane region" description="Helical" evidence="1">
    <location>
        <begin position="168"/>
        <end position="187"/>
    </location>
</feature>
<feature type="non-terminal residue" evidence="2">
    <location>
        <position position="1"/>
    </location>
</feature>
<evidence type="ECO:0000256" key="1">
    <source>
        <dbReference type="SAM" id="Phobius"/>
    </source>
</evidence>